<dbReference type="AlphaFoldDB" id="A0A4P8XMQ0"/>
<name>A0A4P8XMQ0_9BACL</name>
<feature type="domain" description="Transcription regulator PadR N-terminal" evidence="1">
    <location>
        <begin position="19"/>
        <end position="92"/>
    </location>
</feature>
<dbReference type="Proteomes" id="UP000300879">
    <property type="component" value="Chromosome"/>
</dbReference>
<dbReference type="Gene3D" id="1.10.10.10">
    <property type="entry name" value="Winged helix-like DNA-binding domain superfamily/Winged helix DNA-binding domain"/>
    <property type="match status" value="1"/>
</dbReference>
<dbReference type="EMBL" id="CP040396">
    <property type="protein sequence ID" value="QCT03713.1"/>
    <property type="molecule type" value="Genomic_DNA"/>
</dbReference>
<accession>A0A4P8XMQ0</accession>
<dbReference type="KEGG" id="palo:E6C60_3002"/>
<dbReference type="SUPFAM" id="SSF46785">
    <property type="entry name" value="Winged helix' DNA-binding domain"/>
    <property type="match status" value="1"/>
</dbReference>
<proteinExistence type="predicted"/>
<evidence type="ECO:0000313" key="3">
    <source>
        <dbReference type="Proteomes" id="UP000300879"/>
    </source>
</evidence>
<sequence>MSVPIHNSDLIRGSIDMLILNLLSEKDNYGYQIIKEMLVRSHHQFELKEPTLYSSLKRLEKQSLIISYWGEESQGGRRKYYRLTGDGEKRLSQSREEWVAARDVIDLLIEKPRREGGSGL</sequence>
<gene>
    <name evidence="2" type="ORF">E6C60_3002</name>
</gene>
<dbReference type="PANTHER" id="PTHR33169:SF14">
    <property type="entry name" value="TRANSCRIPTIONAL REGULATOR RV3488"/>
    <property type="match status" value="1"/>
</dbReference>
<reference evidence="2 3" key="1">
    <citation type="submission" date="2019-05" db="EMBL/GenBank/DDBJ databases">
        <authorList>
            <person name="Chen C."/>
        </authorList>
    </citation>
    <scope>NUCLEOTIDE SEQUENCE [LARGE SCALE GENOMIC DNA]</scope>
    <source>
        <strain evidence="2 3">HB172198</strain>
    </source>
</reference>
<protein>
    <submittedName>
        <fullName evidence="2">Transcriptional regulator, PadR-like family protein</fullName>
    </submittedName>
</protein>
<dbReference type="InterPro" id="IPR036388">
    <property type="entry name" value="WH-like_DNA-bd_sf"/>
</dbReference>
<organism evidence="2 3">
    <name type="scientific">Paenibacillus algicola</name>
    <dbReference type="NCBI Taxonomy" id="2565926"/>
    <lineage>
        <taxon>Bacteria</taxon>
        <taxon>Bacillati</taxon>
        <taxon>Bacillota</taxon>
        <taxon>Bacilli</taxon>
        <taxon>Bacillales</taxon>
        <taxon>Paenibacillaceae</taxon>
        <taxon>Paenibacillus</taxon>
    </lineage>
</organism>
<dbReference type="InterPro" id="IPR052509">
    <property type="entry name" value="Metal_resp_DNA-bind_regulator"/>
</dbReference>
<evidence type="ECO:0000313" key="2">
    <source>
        <dbReference type="EMBL" id="QCT03713.1"/>
    </source>
</evidence>
<evidence type="ECO:0000259" key="1">
    <source>
        <dbReference type="Pfam" id="PF03551"/>
    </source>
</evidence>
<dbReference type="InterPro" id="IPR036390">
    <property type="entry name" value="WH_DNA-bd_sf"/>
</dbReference>
<keyword evidence="3" id="KW-1185">Reference proteome</keyword>
<dbReference type="OrthoDB" id="9808017at2"/>
<dbReference type="RefSeq" id="WP_138226545.1">
    <property type="nucleotide sequence ID" value="NZ_CP040396.1"/>
</dbReference>
<dbReference type="Pfam" id="PF03551">
    <property type="entry name" value="PadR"/>
    <property type="match status" value="1"/>
</dbReference>
<dbReference type="InterPro" id="IPR005149">
    <property type="entry name" value="Tscrpt_reg_PadR_N"/>
</dbReference>
<dbReference type="PANTHER" id="PTHR33169">
    <property type="entry name" value="PADR-FAMILY TRANSCRIPTIONAL REGULATOR"/>
    <property type="match status" value="1"/>
</dbReference>